<feature type="compositionally biased region" description="Basic and acidic residues" evidence="2">
    <location>
        <begin position="1692"/>
        <end position="1721"/>
    </location>
</feature>
<feature type="domain" description="RRM" evidence="3">
    <location>
        <begin position="547"/>
        <end position="619"/>
    </location>
</feature>
<feature type="region of interest" description="Disordered" evidence="2">
    <location>
        <begin position="3368"/>
        <end position="3390"/>
    </location>
</feature>
<feature type="compositionally biased region" description="Low complexity" evidence="2">
    <location>
        <begin position="2546"/>
        <end position="2557"/>
    </location>
</feature>
<dbReference type="GO" id="GO:0003723">
    <property type="term" value="F:RNA binding"/>
    <property type="evidence" value="ECO:0007669"/>
    <property type="project" value="UniProtKB-UniRule"/>
</dbReference>
<feature type="compositionally biased region" description="Basic and acidic residues" evidence="2">
    <location>
        <begin position="1169"/>
        <end position="1178"/>
    </location>
</feature>
<feature type="compositionally biased region" description="Basic and acidic residues" evidence="2">
    <location>
        <begin position="2665"/>
        <end position="2677"/>
    </location>
</feature>
<name>K1RII7_MAGGI</name>
<evidence type="ECO:0000256" key="1">
    <source>
        <dbReference type="ARBA" id="ARBA00022884"/>
    </source>
</evidence>
<feature type="region of interest" description="Disordered" evidence="2">
    <location>
        <begin position="993"/>
        <end position="1017"/>
    </location>
</feature>
<dbReference type="PROSITE" id="PS50102">
    <property type="entry name" value="RRM"/>
    <property type="match status" value="3"/>
</dbReference>
<dbReference type="PANTHER" id="PTHR23189">
    <property type="entry name" value="RNA RECOGNITION MOTIF-CONTAINING"/>
    <property type="match status" value="1"/>
</dbReference>
<dbReference type="InParanoid" id="K1RII7"/>
<evidence type="ECO:0000259" key="3">
    <source>
        <dbReference type="PROSITE" id="PS50102"/>
    </source>
</evidence>
<dbReference type="SMART" id="SM00360">
    <property type="entry name" value="RRM"/>
    <property type="match status" value="3"/>
</dbReference>
<feature type="compositionally biased region" description="Acidic residues" evidence="2">
    <location>
        <begin position="1722"/>
        <end position="1733"/>
    </location>
</feature>
<feature type="compositionally biased region" description="Basic and acidic residues" evidence="2">
    <location>
        <begin position="3191"/>
        <end position="3213"/>
    </location>
</feature>
<feature type="compositionally biased region" description="Low complexity" evidence="2">
    <location>
        <begin position="1179"/>
        <end position="1190"/>
    </location>
</feature>
<feature type="compositionally biased region" description="Basic and acidic residues" evidence="2">
    <location>
        <begin position="2963"/>
        <end position="2997"/>
    </location>
</feature>
<dbReference type="FunFam" id="3.30.70.330:FF:000088">
    <property type="entry name" value="msx2-interacting protein-like isoform X1"/>
    <property type="match status" value="1"/>
</dbReference>
<feature type="compositionally biased region" description="Polar residues" evidence="2">
    <location>
        <begin position="3268"/>
        <end position="3278"/>
    </location>
</feature>
<dbReference type="Pfam" id="PF00076">
    <property type="entry name" value="RRM_1"/>
    <property type="match status" value="2"/>
</dbReference>
<feature type="compositionally biased region" description="Low complexity" evidence="2">
    <location>
        <begin position="2283"/>
        <end position="2299"/>
    </location>
</feature>
<feature type="compositionally biased region" description="Basic and acidic residues" evidence="2">
    <location>
        <begin position="1938"/>
        <end position="1965"/>
    </location>
</feature>
<feature type="compositionally biased region" description="Basic and acidic residues" evidence="2">
    <location>
        <begin position="2410"/>
        <end position="2432"/>
    </location>
</feature>
<feature type="compositionally biased region" description="Basic residues" evidence="2">
    <location>
        <begin position="280"/>
        <end position="294"/>
    </location>
</feature>
<evidence type="ECO:0000256" key="2">
    <source>
        <dbReference type="SAM" id="MobiDB-lite"/>
    </source>
</evidence>
<feature type="compositionally biased region" description="Basic and acidic residues" evidence="2">
    <location>
        <begin position="2088"/>
        <end position="2099"/>
    </location>
</feature>
<dbReference type="EMBL" id="JH816368">
    <property type="protein sequence ID" value="EKC41405.1"/>
    <property type="molecule type" value="Genomic_DNA"/>
</dbReference>
<feature type="compositionally biased region" description="Low complexity" evidence="2">
    <location>
        <begin position="295"/>
        <end position="330"/>
    </location>
</feature>
<feature type="compositionally biased region" description="Basic and acidic residues" evidence="2">
    <location>
        <begin position="219"/>
        <end position="234"/>
    </location>
</feature>
<feature type="compositionally biased region" description="Polar residues" evidence="2">
    <location>
        <begin position="1634"/>
        <end position="1649"/>
    </location>
</feature>
<feature type="region of interest" description="Disordered" evidence="2">
    <location>
        <begin position="1573"/>
        <end position="2677"/>
    </location>
</feature>
<feature type="region of interest" description="Disordered" evidence="2">
    <location>
        <begin position="2862"/>
        <end position="3156"/>
    </location>
</feature>
<feature type="compositionally biased region" description="Low complexity" evidence="2">
    <location>
        <begin position="3108"/>
        <end position="3130"/>
    </location>
</feature>
<dbReference type="InterPro" id="IPR000504">
    <property type="entry name" value="RRM_dom"/>
</dbReference>
<feature type="region of interest" description="Disordered" evidence="2">
    <location>
        <begin position="673"/>
        <end position="698"/>
    </location>
</feature>
<feature type="region of interest" description="Disordered" evidence="2">
    <location>
        <begin position="2774"/>
        <end position="2829"/>
    </location>
</feature>
<feature type="compositionally biased region" description="Basic and acidic residues" evidence="2">
    <location>
        <begin position="2303"/>
        <end position="2357"/>
    </location>
</feature>
<feature type="compositionally biased region" description="Basic and acidic residues" evidence="2">
    <location>
        <begin position="2368"/>
        <end position="2387"/>
    </location>
</feature>
<feature type="compositionally biased region" description="Basic and acidic residues" evidence="2">
    <location>
        <begin position="3131"/>
        <end position="3140"/>
    </location>
</feature>
<feature type="compositionally biased region" description="Low complexity" evidence="2">
    <location>
        <begin position="956"/>
        <end position="969"/>
    </location>
</feature>
<feature type="compositionally biased region" description="Basic and acidic residues" evidence="2">
    <location>
        <begin position="3315"/>
        <end position="3351"/>
    </location>
</feature>
<feature type="compositionally biased region" description="Low complexity" evidence="2">
    <location>
        <begin position="1276"/>
        <end position="1306"/>
    </location>
</feature>
<feature type="compositionally biased region" description="Basic and acidic residues" evidence="2">
    <location>
        <begin position="2930"/>
        <end position="2952"/>
    </location>
</feature>
<reference evidence="4" key="1">
    <citation type="journal article" date="2012" name="Nature">
        <title>The oyster genome reveals stress adaptation and complexity of shell formation.</title>
        <authorList>
            <person name="Zhang G."/>
            <person name="Fang X."/>
            <person name="Guo X."/>
            <person name="Li L."/>
            <person name="Luo R."/>
            <person name="Xu F."/>
            <person name="Yang P."/>
            <person name="Zhang L."/>
            <person name="Wang X."/>
            <person name="Qi H."/>
            <person name="Xiong Z."/>
            <person name="Que H."/>
            <person name="Xie Y."/>
            <person name="Holland P.W."/>
            <person name="Paps J."/>
            <person name="Zhu Y."/>
            <person name="Wu F."/>
            <person name="Chen Y."/>
            <person name="Wang J."/>
            <person name="Peng C."/>
            <person name="Meng J."/>
            <person name="Yang L."/>
            <person name="Liu J."/>
            <person name="Wen B."/>
            <person name="Zhang N."/>
            <person name="Huang Z."/>
            <person name="Zhu Q."/>
            <person name="Feng Y."/>
            <person name="Mount A."/>
            <person name="Hedgecock D."/>
            <person name="Xu Z."/>
            <person name="Liu Y."/>
            <person name="Domazet-Loso T."/>
            <person name="Du Y."/>
            <person name="Sun X."/>
            <person name="Zhang S."/>
            <person name="Liu B."/>
            <person name="Cheng P."/>
            <person name="Jiang X."/>
            <person name="Li J."/>
            <person name="Fan D."/>
            <person name="Wang W."/>
            <person name="Fu W."/>
            <person name="Wang T."/>
            <person name="Wang B."/>
            <person name="Zhang J."/>
            <person name="Peng Z."/>
            <person name="Li Y."/>
            <person name="Li N."/>
            <person name="Wang J."/>
            <person name="Chen M."/>
            <person name="He Y."/>
            <person name="Tan F."/>
            <person name="Song X."/>
            <person name="Zheng Q."/>
            <person name="Huang R."/>
            <person name="Yang H."/>
            <person name="Du X."/>
            <person name="Chen L."/>
            <person name="Yang M."/>
            <person name="Gaffney P.M."/>
            <person name="Wang S."/>
            <person name="Luo L."/>
            <person name="She Z."/>
            <person name="Ming Y."/>
            <person name="Huang W."/>
            <person name="Zhang S."/>
            <person name="Huang B."/>
            <person name="Zhang Y."/>
            <person name="Qu T."/>
            <person name="Ni P."/>
            <person name="Miao G."/>
            <person name="Wang J."/>
            <person name="Wang Q."/>
            <person name="Steinberg C.E."/>
            <person name="Wang H."/>
            <person name="Li N."/>
            <person name="Qian L."/>
            <person name="Zhang G."/>
            <person name="Li Y."/>
            <person name="Yang H."/>
            <person name="Liu X."/>
            <person name="Wang J."/>
            <person name="Yin Y."/>
            <person name="Wang J."/>
        </authorList>
    </citation>
    <scope>NUCLEOTIDE SEQUENCE [LARGE SCALE GENOMIC DNA]</scope>
    <source>
        <strain evidence="4">05x7-T-G4-1.051#20</strain>
    </source>
</reference>
<dbReference type="SUPFAM" id="SSF54928">
    <property type="entry name" value="RNA-binding domain, RBD"/>
    <property type="match status" value="2"/>
</dbReference>
<feature type="compositionally biased region" description="Basic and acidic residues" evidence="2">
    <location>
        <begin position="2815"/>
        <end position="2825"/>
    </location>
</feature>
<feature type="compositionally biased region" description="Polar residues" evidence="2">
    <location>
        <begin position="2135"/>
        <end position="2149"/>
    </location>
</feature>
<sequence length="3532" mass="395228">MNDSKNVVAAVFPFAKISKCTEIFNPMVPTQNKFHFCTQKGFVSMKGMGELRFIDENHRSKVYSTVAIDNLAWSLAMKRKDHLNMSHTGRVHSDKKDHLKSSFIRECLNVIWRIASYSLQYGKIQSVKIHHKENEEGSSAIVAFGDIKSASKAHGTENRIEGNLLSTEYCEGSATGSAVTRTVEPRHGTYNRSFSRSKGSEDNESFDSYYGNSRYPGNHGDEMYSRGRPRERFSGRGTFKSYDNRGGFHGRPRIVDQSSQDEFEKPKPPHSPTHSTSHSGSRHSSKNKKEKRVSRSGSHTSSSSSSSGSSSSCGSRSSSRSSSRGSTTRSHALPQSTSLVKSYRTESQESVNSDKTGANDDDKRPRGICINHLPIRSTDTSLRDGLFHEYKKYGKVNAVLVAGVGEERYAIVSFRKPEDAAKAMSASQDKIFFGSKIKVSQHEGIEVDDNEFRPPEAELDEHHPKATRTLFVGNLEKDISNQELRERFLKFGDILDIDVKRQGAVSAYAFVQFTDIRSVVKVLKEMEGEVWGSMKLKLGFGKSMPTNCVWLDNVDQTVQENFLSRQFGRYGQVTHGIIDRIKGKALVYFTNAEQAQYALVEMRNRILNNKKIMIDFASRDCQVEFYEQMEKNGQLKPGLRPDERRGWLYNRQTPEGQWEASYDNRSANFVKFTSPGFRGPQRSSRTAGRGASRYKEDFPEEFKRTRSYEDYRYPGESDDFEQDLRAYQRERQHGSQSPPPYGEDMYSDPAYQRSKDFYKYAESYRSGSPHSERTYEGFEYDKVRGEEKYYGKERSVARERSLDVQYNRSWSRSPSHGGQITLTKETVGRNTPPTPMDDEARDFSRDVSPVEEGQSKFSDSKNKRRSEDDFNICEADIAELSSRSKFTGVFHKEPYERKRSYEESFNQDYMKSPRKHNRQLMSKSSVDRIESSKRDLYQKYQIIQSRITEKLKGRNESSPSSASSGSEPGQVNEGGELSNLQHEKALLLEKLKQLDKESSTSDIEEAFDIEDPRKVPSKRARLEPMGAWGDSHHQLPSGFGSVTNKYDYRGIDSTSSVRKQDSIHSFEEKERNKSCTRSSVEGSDHEDFTSLVSPKDVHIGFIKKRKKSEHSEENNRSYRSKHGEEEAHAGSDTDEFRNVSRMDQLSSNPVFRRLSSTDSSSRAYYPHESYSEVHRPNESDMSGGDGLSMSHSEESKQHKRSDSTNKSHSHRSKHRHKEEHQPTKIPLEEDFSNSENLDPRNPHRIRQSVSLPLPKFAKLDANVMTSPDVNESPVNSKAESPRFSSPSSGSKNTSSPQRSPSESNSTNSQENPHQEYIPEENPSDLNNDAAPMESMGEKGEFDSDGSSEHSDHNDSFELDKISLEERIRRLDEKLNAVPVPQSSTKLTSEISSLPTNSTVVAKSDPLVSSLSRTALYSKYKINKKEATPGAGTEVKPGENTEVTRKVTSRFSIIDQDTKRLQDKIQENFSPKSTPHFDETHVSPLTPLRTKGAVKEMPAQMPHLATLPGSLAGRLGNGAAPFPTLTVTTSSTISRPDEAIAVDVYSASPMMNDRQWQVESNSLKTPVKSWQMDSISLPKNSSPDQISKDMASGHVSEETSYKPLITPAFKKQMSDSFPKTDEKSSPKNSPLELNKSLSPSLENKRQSPVSNILCPSPKSEVKLQDAGSQKSNPDFSQSNSSQTSKMENDFSMDEGKSSDLSKELKLDLLKEDQFAKTDKEVLDDSMDMECEESESLAGKTNHDTQETSKPKNSPPVVLTKAEVKDMSPVSLNVSGNKDKSVKESPKKQNSESAEDITGVNSTVIVGKRKAETDESSKLENEKNKDSVTEPKSLNNSSDSESPDLEKTTQAKKPKINKTESHSSELSEKLEKSSSSSKTKDSQKKDKNKDSKKKEKCEGDSTKKDKNHHERKDKDKDGGRDKGTSSSSSRLLSSSTTSKTESEKNTKTEDKKAKSSKSEEKKTEKSSKGVGSSKSSDDKTKSSELNDKNVKSTNEKKSSSSENKKDAEKVKKSSDPSAHRKDSKSSSSMKPPSEKSKEKSKDRSSVKSKDSSKSDKSTKDGTNDKHCNKTKTDLKSTEKITKSENSTSAEKSKDVSEEKQKNAFTSDSNAKAGKSTDAENKGNGSHSSENSERNGEKSTNPDNGSCSNAPSDQCKDNKPKGKHSTNEKSGKPKHRDETRVKAKEKHSTSEKSKDKVSKESKSSSKKEENKAENGKDNTERKTEHKTEQTESKAKQTEPNEKSEDKKSENSDRKMSSKESHSDSKKKSHESSKPSDKMHKSHKQKSSSSSSVSEDVTTSDTSKGSKSAEKSKTPKTEHRSKNDNDKTVKKEIKVSKSEDEKKKPSKSSNEKKKSSKENKPIKSVTPKKKDKKEEKIEEHKSAEVAKKVVADDDFDWDAWQDASMYDKVKRRSTIKDKERELEQNRQKQLDQLQERRQKKSKSSVLQSDVSSTNYSDSDDVEQGKKPFNKRKSKSKKIYSSSDTDSDFRSSIFPSEKKLQPQKPKFDPLKKSKKASVFNNIYSSDSDESTDSSFTVSPETKKKTKHVKKVSSFESDDVFSSKSKKSSKKDQDSFKSRVSAKSGSVKKQNIFSILSSSSDISDDSDSDLDFNKFNRTKENNMKPFDKKSVTQKSSGRIYSSSDSDSVEEESNIIPVPKPISVSSKASKNKTKEKQRNLEDNLKKMGVGENKFIEEKTACTIDKETYKSPVISHTALDKEVCVDSVLEAVEKTEKNRKDKMKKKNKKKEKENILVGEGKLEIGKNHKFGLFEKIETFMAQSNSKGKKGSLDQKAAPEDSKNMLKDVPEHVEKPKESKKKKSDSMKEREIKKQMLISPIMSPVSEFSDSLNIDSVKHEEGSVIVDEIPLDENSLLMDQPCGAGSDNARSMWDVSEVREKMSSVSPVIDEQEKSPEKTSTDNEDSKDPKVKKTKKKKVDKDSDASSKSKKSVKSDKDSGKEKKKKKSKGKACSEVDKTIDDVSKGRDILLSENGERADSHGKKLDSTATDFSDVDLDFSTPLFGNFVPEKIKPNRPSAKDKSENEETEGEVSEEKRKYDDLFDMPLADDLMDTGRQGPENVEESADGESKLSEVKSQSSDQKTLECSDASLFKNPESSTKSTKSSSNAESSSKNAKSSNKSEGKELNDVKLPNHASKEGKDYITPANSVKAMLGKGSDSANQKKTADVFDFREEEEEVLDKLKPRHGTEKESSQKSKKASDSSKTSFKWDINDITSKDTKPSFEPKMTNKMVNHKQESLFASWAKSLAEKNDKDQNTNTSSESIVNKLNKKSNAIKKQPKVSVTSEGKDADHDLQSKSVAQTGRDDSFVAPVEEKSNETKKSAVEESQKETKTKDKKLDEVNIKIAETIEAVSTIQDLQNEEKRERESDMFGDEGTLVIDETNPCVPEAITEHPAEQEAPQADSETALAIQSILGLEVEDATSKLQEYTEPEVSVEPSVPDNTPTEGKMVPEELVEETRVAESLIPSAVLQEPVQSQLPPLNVNFCPEPIQQGPVTNSKLTRFHLRSLMTKGKGERNRGQ</sequence>
<feature type="compositionally biased region" description="Basic residues" evidence="2">
    <location>
        <begin position="2463"/>
        <end position="2473"/>
    </location>
</feature>
<feature type="region of interest" description="Disordered" evidence="2">
    <location>
        <begin position="3433"/>
        <end position="3459"/>
    </location>
</feature>
<feature type="compositionally biased region" description="Basic and acidic residues" evidence="2">
    <location>
        <begin position="1775"/>
        <end position="1788"/>
    </location>
</feature>
<feature type="compositionally biased region" description="Polar residues" evidence="2">
    <location>
        <begin position="1573"/>
        <end position="1584"/>
    </location>
</feature>
<feature type="compositionally biased region" description="Basic and acidic residues" evidence="2">
    <location>
        <begin position="1973"/>
        <end position="2022"/>
    </location>
</feature>
<feature type="compositionally biased region" description="Low complexity" evidence="2">
    <location>
        <begin position="682"/>
        <end position="691"/>
    </location>
</feature>
<feature type="compositionally biased region" description="Basic and acidic residues" evidence="2">
    <location>
        <begin position="3298"/>
        <end position="3307"/>
    </location>
</feature>
<feature type="compositionally biased region" description="Low complexity" evidence="2">
    <location>
        <begin position="1922"/>
        <end position="1937"/>
    </location>
</feature>
<feature type="compositionally biased region" description="Basic and acidic residues" evidence="2">
    <location>
        <begin position="1109"/>
        <end position="1140"/>
    </location>
</feature>
<feature type="compositionally biased region" description="Basic and acidic residues" evidence="2">
    <location>
        <begin position="2491"/>
        <end position="2506"/>
    </location>
</feature>
<feature type="compositionally biased region" description="Low complexity" evidence="2">
    <location>
        <begin position="2439"/>
        <end position="2448"/>
    </location>
</feature>
<dbReference type="InterPro" id="IPR012677">
    <property type="entry name" value="Nucleotide-bd_a/b_plait_sf"/>
</dbReference>
<feature type="compositionally biased region" description="Polar residues" evidence="2">
    <location>
        <begin position="1263"/>
        <end position="1275"/>
    </location>
</feature>
<feature type="compositionally biased region" description="Basic and acidic residues" evidence="2">
    <location>
        <begin position="2605"/>
        <end position="2624"/>
    </location>
</feature>
<dbReference type="HOGENOM" id="CLU_224741_0_0_1"/>
<feature type="region of interest" description="Disordered" evidence="2">
    <location>
        <begin position="948"/>
        <end position="981"/>
    </location>
</feature>
<dbReference type="Gene3D" id="3.30.70.330">
    <property type="match status" value="3"/>
</dbReference>
<dbReference type="InterPro" id="IPR035979">
    <property type="entry name" value="RBD_domain_sf"/>
</dbReference>
<organism evidence="4">
    <name type="scientific">Magallana gigas</name>
    <name type="common">Pacific oyster</name>
    <name type="synonym">Crassostrea gigas</name>
    <dbReference type="NCBI Taxonomy" id="29159"/>
    <lineage>
        <taxon>Eukaryota</taxon>
        <taxon>Metazoa</taxon>
        <taxon>Spiralia</taxon>
        <taxon>Lophotrochozoa</taxon>
        <taxon>Mollusca</taxon>
        <taxon>Bivalvia</taxon>
        <taxon>Autobranchia</taxon>
        <taxon>Pteriomorphia</taxon>
        <taxon>Ostreida</taxon>
        <taxon>Ostreoidea</taxon>
        <taxon>Ostreidae</taxon>
        <taxon>Magallana</taxon>
    </lineage>
</organism>
<keyword evidence="1" id="KW-0694">RNA-binding</keyword>
<protein>
    <recommendedName>
        <fullName evidence="3">RRM domain-containing protein</fullName>
    </recommendedName>
</protein>
<feature type="compositionally biased region" description="Basic and acidic residues" evidence="2">
    <location>
        <begin position="3021"/>
        <end position="3036"/>
    </location>
</feature>
<feature type="region of interest" description="Disordered" evidence="2">
    <location>
        <begin position="728"/>
        <end position="749"/>
    </location>
</feature>
<feature type="region of interest" description="Disordered" evidence="2">
    <location>
        <begin position="808"/>
        <end position="866"/>
    </location>
</feature>
<feature type="compositionally biased region" description="Polar residues" evidence="2">
    <location>
        <begin position="1141"/>
        <end position="1162"/>
    </location>
</feature>
<feature type="compositionally biased region" description="Polar residues" evidence="2">
    <location>
        <begin position="2575"/>
        <end position="2587"/>
    </location>
</feature>
<feature type="compositionally biased region" description="Basic and acidic residues" evidence="2">
    <location>
        <begin position="1058"/>
        <end position="1073"/>
    </location>
</feature>
<gene>
    <name evidence="4" type="ORF">CGI_10025681</name>
</gene>
<feature type="region of interest" description="Disordered" evidence="2">
    <location>
        <begin position="1052"/>
        <end position="1360"/>
    </location>
</feature>
<feature type="compositionally biased region" description="Basic and acidic residues" evidence="2">
    <location>
        <begin position="1739"/>
        <end position="1748"/>
    </location>
</feature>
<evidence type="ECO:0000313" key="4">
    <source>
        <dbReference type="EMBL" id="EKC41405.1"/>
    </source>
</evidence>
<feature type="compositionally biased region" description="Basic and acidic residues" evidence="2">
    <location>
        <begin position="1855"/>
        <end position="1921"/>
    </location>
</feature>
<feature type="compositionally biased region" description="Basic and acidic residues" evidence="2">
    <location>
        <begin position="2782"/>
        <end position="2808"/>
    </location>
</feature>
<feature type="region of interest" description="Disordered" evidence="2">
    <location>
        <begin position="3188"/>
        <end position="3351"/>
    </location>
</feature>
<feature type="region of interest" description="Disordered" evidence="2">
    <location>
        <begin position="3164"/>
        <end position="3183"/>
    </location>
</feature>
<feature type="domain" description="RRM" evidence="3">
    <location>
        <begin position="366"/>
        <end position="444"/>
    </location>
</feature>
<feature type="region of interest" description="Disordered" evidence="2">
    <location>
        <begin position="897"/>
        <end position="932"/>
    </location>
</feature>
<feature type="region of interest" description="Disordered" evidence="2">
    <location>
        <begin position="175"/>
        <end position="366"/>
    </location>
</feature>
<feature type="compositionally biased region" description="Basic and acidic residues" evidence="2">
    <location>
        <begin position="2030"/>
        <end position="2080"/>
    </location>
</feature>
<feature type="compositionally biased region" description="Polar residues" evidence="2">
    <location>
        <begin position="1665"/>
        <end position="1684"/>
    </location>
</feature>
<feature type="compositionally biased region" description="Basic residues" evidence="2">
    <location>
        <begin position="3280"/>
        <end position="3291"/>
    </location>
</feature>
<accession>K1RII7</accession>
<feature type="compositionally biased region" description="Polar residues" evidence="2">
    <location>
        <begin position="808"/>
        <end position="831"/>
    </location>
</feature>
<proteinExistence type="predicted"/>
<feature type="compositionally biased region" description="Basic residues" evidence="2">
    <location>
        <begin position="1207"/>
        <end position="1217"/>
    </location>
</feature>
<feature type="compositionally biased region" description="Basic and acidic residues" evidence="2">
    <location>
        <begin position="2151"/>
        <end position="2275"/>
    </location>
</feature>
<feature type="compositionally biased region" description="Basic and acidic residues" evidence="2">
    <location>
        <begin position="3372"/>
        <end position="3381"/>
    </location>
</feature>
<feature type="compositionally biased region" description="Basic and acidic residues" evidence="2">
    <location>
        <begin position="1807"/>
        <end position="1827"/>
    </location>
</feature>
<feature type="compositionally biased region" description="Polar residues" evidence="2">
    <location>
        <begin position="1828"/>
        <end position="1838"/>
    </location>
</feature>
<feature type="compositionally biased region" description="Basic and acidic residues" evidence="2">
    <location>
        <begin position="2902"/>
        <end position="2922"/>
    </location>
</feature>
<feature type="domain" description="RRM" evidence="3">
    <location>
        <begin position="468"/>
        <end position="543"/>
    </location>
</feature>
<feature type="compositionally biased region" description="Basic and acidic residues" evidence="2">
    <location>
        <begin position="1335"/>
        <end position="1360"/>
    </location>
</feature>
<feature type="compositionally biased region" description="Basic and acidic residues" evidence="2">
    <location>
        <begin position="1191"/>
        <end position="1205"/>
    </location>
</feature>